<dbReference type="EMBL" id="NIQC01000010">
    <property type="protein sequence ID" value="OWZ83949.1"/>
    <property type="molecule type" value="Genomic_DNA"/>
</dbReference>
<protein>
    <submittedName>
        <fullName evidence="1">DUF3787 domain-containing protein</fullName>
    </submittedName>
</protein>
<accession>A0A226C0G8</accession>
<keyword evidence="2" id="KW-1185">Reference proteome</keyword>
<dbReference type="OrthoDB" id="1708132at2"/>
<evidence type="ECO:0000313" key="1">
    <source>
        <dbReference type="EMBL" id="OWZ83949.1"/>
    </source>
</evidence>
<dbReference type="InterPro" id="IPR024209">
    <property type="entry name" value="CDIF630_02480-like"/>
</dbReference>
<proteinExistence type="predicted"/>
<name>A0A226C0G8_9FIRM</name>
<sequence>MREGKLYKRYRPVEKHDTAAWANIRGLKEISQVTLPEDIEVENAKEWVDGNQK</sequence>
<dbReference type="RefSeq" id="WP_089023409.1">
    <property type="nucleotide sequence ID" value="NZ_NIQC01000010.1"/>
</dbReference>
<evidence type="ECO:0000313" key="2">
    <source>
        <dbReference type="Proteomes" id="UP000214588"/>
    </source>
</evidence>
<comment type="caution">
    <text evidence="1">The sequence shown here is derived from an EMBL/GenBank/DDBJ whole genome shotgun (WGS) entry which is preliminary data.</text>
</comment>
<dbReference type="Proteomes" id="UP000214588">
    <property type="component" value="Unassembled WGS sequence"/>
</dbReference>
<dbReference type="AlphaFoldDB" id="A0A226C0G8"/>
<dbReference type="Pfam" id="PF12655">
    <property type="entry name" value="CDIF630_02480-like"/>
    <property type="match status" value="1"/>
</dbReference>
<reference evidence="1 2" key="1">
    <citation type="submission" date="2017-06" db="EMBL/GenBank/DDBJ databases">
        <title>Draft Genome Sequence of Natranaerobius trueperi halophilic, alkalithermophilic bacteria from soda lakes.</title>
        <authorList>
            <person name="Zhao B."/>
        </authorList>
    </citation>
    <scope>NUCLEOTIDE SEQUENCE [LARGE SCALE GENOMIC DNA]</scope>
    <source>
        <strain evidence="1 2">DSM 18760</strain>
    </source>
</reference>
<organism evidence="1 2">
    <name type="scientific">Natranaerobius trueperi</name>
    <dbReference type="NCBI Taxonomy" id="759412"/>
    <lineage>
        <taxon>Bacteria</taxon>
        <taxon>Bacillati</taxon>
        <taxon>Bacillota</taxon>
        <taxon>Clostridia</taxon>
        <taxon>Natranaerobiales</taxon>
        <taxon>Natranaerobiaceae</taxon>
        <taxon>Natranaerobius</taxon>
    </lineage>
</organism>
<gene>
    <name evidence="1" type="ORF">CDO51_06070</name>
</gene>